<reference evidence="1" key="1">
    <citation type="journal article" date="2023" name="Insect Mol. Biol.">
        <title>Genome sequencing provides insights into the evolution of gene families encoding plant cell wall-degrading enzymes in longhorned beetles.</title>
        <authorList>
            <person name="Shin N.R."/>
            <person name="Okamura Y."/>
            <person name="Kirsch R."/>
            <person name="Pauchet Y."/>
        </authorList>
    </citation>
    <scope>NUCLEOTIDE SEQUENCE</scope>
    <source>
        <strain evidence="1">RBIC_L_NR</strain>
    </source>
</reference>
<dbReference type="Proteomes" id="UP001162156">
    <property type="component" value="Unassembled WGS sequence"/>
</dbReference>
<dbReference type="AlphaFoldDB" id="A0AAV8WU58"/>
<protein>
    <submittedName>
        <fullName evidence="1">Uncharacterized protein</fullName>
    </submittedName>
</protein>
<proteinExistence type="predicted"/>
<dbReference type="EMBL" id="JANEYF010005084">
    <property type="protein sequence ID" value="KAJ8929276.1"/>
    <property type="molecule type" value="Genomic_DNA"/>
</dbReference>
<sequence>MEYLDEELVPRSVDYCVISCPKVISYFDGSKGIKDIGIGSILDGLFIPKIPNIRTEMFHCNPVKKDNIKKSIEPYIKSNEEVKCLLLFCTTGLNKSIYNLLEYLIPE</sequence>
<keyword evidence="2" id="KW-1185">Reference proteome</keyword>
<name>A0AAV8WU58_9CUCU</name>
<evidence type="ECO:0000313" key="1">
    <source>
        <dbReference type="EMBL" id="KAJ8929276.1"/>
    </source>
</evidence>
<gene>
    <name evidence="1" type="ORF">NQ314_018069</name>
</gene>
<comment type="caution">
    <text evidence="1">The sequence shown here is derived from an EMBL/GenBank/DDBJ whole genome shotgun (WGS) entry which is preliminary data.</text>
</comment>
<organism evidence="1 2">
    <name type="scientific">Rhamnusium bicolor</name>
    <dbReference type="NCBI Taxonomy" id="1586634"/>
    <lineage>
        <taxon>Eukaryota</taxon>
        <taxon>Metazoa</taxon>
        <taxon>Ecdysozoa</taxon>
        <taxon>Arthropoda</taxon>
        <taxon>Hexapoda</taxon>
        <taxon>Insecta</taxon>
        <taxon>Pterygota</taxon>
        <taxon>Neoptera</taxon>
        <taxon>Endopterygota</taxon>
        <taxon>Coleoptera</taxon>
        <taxon>Polyphaga</taxon>
        <taxon>Cucujiformia</taxon>
        <taxon>Chrysomeloidea</taxon>
        <taxon>Cerambycidae</taxon>
        <taxon>Lepturinae</taxon>
        <taxon>Rhagiini</taxon>
        <taxon>Rhamnusium</taxon>
    </lineage>
</organism>
<accession>A0AAV8WU58</accession>
<evidence type="ECO:0000313" key="2">
    <source>
        <dbReference type="Proteomes" id="UP001162156"/>
    </source>
</evidence>